<accession>A0AA37PCI4</accession>
<organism evidence="3 4">
    <name type="scientific">Colletotrichum spaethianum</name>
    <dbReference type="NCBI Taxonomy" id="700344"/>
    <lineage>
        <taxon>Eukaryota</taxon>
        <taxon>Fungi</taxon>
        <taxon>Dikarya</taxon>
        <taxon>Ascomycota</taxon>
        <taxon>Pezizomycotina</taxon>
        <taxon>Sordariomycetes</taxon>
        <taxon>Hypocreomycetidae</taxon>
        <taxon>Glomerellales</taxon>
        <taxon>Glomerellaceae</taxon>
        <taxon>Colletotrichum</taxon>
        <taxon>Colletotrichum spaethianum species complex</taxon>
    </lineage>
</organism>
<gene>
    <name evidence="3" type="ORF">ColSpa_09942</name>
</gene>
<dbReference type="EMBL" id="BQXU01000031">
    <property type="protein sequence ID" value="GKT49761.1"/>
    <property type="molecule type" value="Genomic_DNA"/>
</dbReference>
<protein>
    <recommendedName>
        <fullName evidence="2">Apple domain-containing protein</fullName>
    </recommendedName>
</protein>
<evidence type="ECO:0000259" key="2">
    <source>
        <dbReference type="PROSITE" id="PS50948"/>
    </source>
</evidence>
<dbReference type="GeneID" id="73330744"/>
<dbReference type="InterPro" id="IPR036861">
    <property type="entry name" value="Endochitinase-like_sf"/>
</dbReference>
<dbReference type="Gene3D" id="3.30.60.10">
    <property type="entry name" value="Endochitinase-like"/>
    <property type="match status" value="1"/>
</dbReference>
<dbReference type="GO" id="GO:0008061">
    <property type="term" value="F:chitin binding"/>
    <property type="evidence" value="ECO:0007669"/>
    <property type="project" value="UniProtKB-KW"/>
</dbReference>
<evidence type="ECO:0000256" key="1">
    <source>
        <dbReference type="ARBA" id="ARBA00022669"/>
    </source>
</evidence>
<dbReference type="Proteomes" id="UP001055115">
    <property type="component" value="Unassembled WGS sequence"/>
</dbReference>
<feature type="domain" description="Apple" evidence="2">
    <location>
        <begin position="100"/>
        <end position="184"/>
    </location>
</feature>
<keyword evidence="1" id="KW-0147">Chitin-binding</keyword>
<comment type="caution">
    <text evidence="3">The sequence shown here is derived from an EMBL/GenBank/DDBJ whole genome shotgun (WGS) entry which is preliminary data.</text>
</comment>
<dbReference type="Pfam" id="PF00024">
    <property type="entry name" value="PAN_1"/>
    <property type="match status" value="1"/>
</dbReference>
<name>A0AA37PCI4_9PEZI</name>
<evidence type="ECO:0000313" key="4">
    <source>
        <dbReference type="Proteomes" id="UP001055115"/>
    </source>
</evidence>
<dbReference type="RefSeq" id="XP_049132111.1">
    <property type="nucleotide sequence ID" value="XM_049276154.1"/>
</dbReference>
<dbReference type="SUPFAM" id="SSF57016">
    <property type="entry name" value="Plant lectins/antimicrobial peptides"/>
    <property type="match status" value="1"/>
</dbReference>
<dbReference type="InterPro" id="IPR003609">
    <property type="entry name" value="Pan_app"/>
</dbReference>
<keyword evidence="4" id="KW-1185">Reference proteome</keyword>
<evidence type="ECO:0000313" key="3">
    <source>
        <dbReference type="EMBL" id="GKT49761.1"/>
    </source>
</evidence>
<sequence>MSCFGRKRRRDVLRREACIYRLESKPRRQLCWLQRLYVSFGAVLTTFSSSRNGYCGTTSDFCGFGCQSSFSPGTCTACPGSACAGTVSSNPTCSANNGFCWTLNSKKFQIVCDRLATGDNLSYVDATSLGDCISKCGSTAGCVAASFYQGASTTCTLLSAYRGSADANSAGGSKNHAYVRSPSCG</sequence>
<proteinExistence type="predicted"/>
<reference evidence="3 4" key="1">
    <citation type="submission" date="2022-03" db="EMBL/GenBank/DDBJ databases">
        <title>Genome data of Colletotrichum spp.</title>
        <authorList>
            <person name="Utami Y.D."/>
            <person name="Hiruma K."/>
        </authorList>
    </citation>
    <scope>NUCLEOTIDE SEQUENCE [LARGE SCALE GENOMIC DNA]</scope>
    <source>
        <strain evidence="3 4">MAFF 239500</strain>
    </source>
</reference>
<dbReference type="AlphaFoldDB" id="A0AA37PCI4"/>
<dbReference type="PROSITE" id="PS50948">
    <property type="entry name" value="PAN"/>
    <property type="match status" value="1"/>
</dbReference>